<accession>A0ABQ7S932</accession>
<keyword evidence="2" id="KW-1185">Reference proteome</keyword>
<dbReference type="GO" id="GO:0016301">
    <property type="term" value="F:kinase activity"/>
    <property type="evidence" value="ECO:0007669"/>
    <property type="project" value="UniProtKB-KW"/>
</dbReference>
<sequence length="198" mass="23967">MTLDTPHVSNGNKIACTSVIEERNGVASSENLRRAVKLPKGENKCEWIASHIYDFYTQISMLYDTIEEYCSCPYMSYGPERHYEWFDHKYYSAPEHIFRMFTWIQRLLDNHKLFPTKIDQHFPKEDGFLLISRLIFRRMFEFFAHIYRYHLDDVRKLKQETHLDTSFKHFLFFTHGNGLLRESDMEPLQEEYQRAFQQ</sequence>
<keyword evidence="1" id="KW-0418">Kinase</keyword>
<comment type="caution">
    <text evidence="1">The sequence shown here is derived from an EMBL/GenBank/DDBJ whole genome shotgun (WGS) entry which is preliminary data.</text>
</comment>
<dbReference type="Proteomes" id="UP000825002">
    <property type="component" value="Unassembled WGS sequence"/>
</dbReference>
<reference evidence="1 2" key="1">
    <citation type="submission" date="2020-10" db="EMBL/GenBank/DDBJ databases">
        <authorList>
            <person name="Klimov P.B."/>
            <person name="Dyachkov S.M."/>
            <person name="Chetverikov P.E."/>
        </authorList>
    </citation>
    <scope>NUCLEOTIDE SEQUENCE [LARGE SCALE GENOMIC DNA]</scope>
    <source>
        <strain evidence="1">BMOC 18-1129-001#AD2665</strain>
        <tissue evidence="1">Entire mites</tissue>
    </source>
</reference>
<dbReference type="InterPro" id="IPR005301">
    <property type="entry name" value="MOB_kinase_act_fam"/>
</dbReference>
<keyword evidence="1" id="KW-0808">Transferase</keyword>
<name>A0ABQ7S932_9ACAR</name>
<dbReference type="Pfam" id="PF03637">
    <property type="entry name" value="Mob1_phocein"/>
    <property type="match status" value="1"/>
</dbReference>
<dbReference type="SMART" id="SM01388">
    <property type="entry name" value="Mob1_phocein"/>
    <property type="match status" value="1"/>
</dbReference>
<evidence type="ECO:0000313" key="2">
    <source>
        <dbReference type="Proteomes" id="UP000825002"/>
    </source>
</evidence>
<feature type="non-terminal residue" evidence="1">
    <location>
        <position position="1"/>
    </location>
</feature>
<dbReference type="SUPFAM" id="SSF101152">
    <property type="entry name" value="Mob1/phocein"/>
    <property type="match status" value="1"/>
</dbReference>
<evidence type="ECO:0000313" key="1">
    <source>
        <dbReference type="EMBL" id="KAG9509863.1"/>
    </source>
</evidence>
<organism evidence="1 2">
    <name type="scientific">Fragariocoptes setiger</name>
    <dbReference type="NCBI Taxonomy" id="1670756"/>
    <lineage>
        <taxon>Eukaryota</taxon>
        <taxon>Metazoa</taxon>
        <taxon>Ecdysozoa</taxon>
        <taxon>Arthropoda</taxon>
        <taxon>Chelicerata</taxon>
        <taxon>Arachnida</taxon>
        <taxon>Acari</taxon>
        <taxon>Acariformes</taxon>
        <taxon>Trombidiformes</taxon>
        <taxon>Prostigmata</taxon>
        <taxon>Eupodina</taxon>
        <taxon>Eriophyoidea</taxon>
        <taxon>Phytoptidae</taxon>
        <taxon>Fragariocoptes</taxon>
    </lineage>
</organism>
<protein>
    <submittedName>
        <fullName evidence="1">MOB kinase activator 1A</fullName>
    </submittedName>
</protein>
<dbReference type="PANTHER" id="PTHR22599">
    <property type="entry name" value="MPS ONE BINDER KINASE ACTIVATOR-LIKE MOB"/>
    <property type="match status" value="1"/>
</dbReference>
<proteinExistence type="predicted"/>
<dbReference type="EMBL" id="JAIFTH010000304">
    <property type="protein sequence ID" value="KAG9509863.1"/>
    <property type="molecule type" value="Genomic_DNA"/>
</dbReference>
<dbReference type="InterPro" id="IPR036703">
    <property type="entry name" value="MOB_kinase_act_sf"/>
</dbReference>
<dbReference type="Gene3D" id="1.20.140.30">
    <property type="entry name" value="MOB kinase activator"/>
    <property type="match status" value="1"/>
</dbReference>
<gene>
    <name evidence="1" type="primary">Mob1a</name>
    <name evidence="1" type="ORF">GZH46_01610</name>
</gene>